<name>A0AAE4T5P6_9FLAO</name>
<dbReference type="EMBL" id="NWGY01000008">
    <property type="protein sequence ID" value="MDV3663623.1"/>
    <property type="molecule type" value="Genomic_DNA"/>
</dbReference>
<dbReference type="AlphaFoldDB" id="A0AAE4T5P6"/>
<dbReference type="Pfam" id="PF05635">
    <property type="entry name" value="23S_rRNA_IVP"/>
    <property type="match status" value="1"/>
</dbReference>
<dbReference type="SUPFAM" id="SSF158446">
    <property type="entry name" value="IVS-encoded protein-like"/>
    <property type="match status" value="1"/>
</dbReference>
<dbReference type="PANTHER" id="PTHR38471:SF2">
    <property type="entry name" value="FOUR HELIX BUNDLE PROTEIN"/>
    <property type="match status" value="1"/>
</dbReference>
<dbReference type="PANTHER" id="PTHR38471">
    <property type="entry name" value="FOUR HELIX BUNDLE PROTEIN"/>
    <property type="match status" value="1"/>
</dbReference>
<protein>
    <submittedName>
        <fullName evidence="1">Four helix bundle protein</fullName>
    </submittedName>
</protein>
<dbReference type="CDD" id="cd16377">
    <property type="entry name" value="23S_rRNA_IVP_like"/>
    <property type="match status" value="1"/>
</dbReference>
<dbReference type="Gene3D" id="1.20.1440.60">
    <property type="entry name" value="23S rRNA-intervening sequence"/>
    <property type="match status" value="1"/>
</dbReference>
<accession>A0AAE4T5P6</accession>
<gene>
    <name evidence="1" type="ORF">CMU51_06065</name>
</gene>
<dbReference type="Proteomes" id="UP001189000">
    <property type="component" value="Unassembled WGS sequence"/>
</dbReference>
<reference evidence="1" key="1">
    <citation type="submission" date="2023-02" db="EMBL/GenBank/DDBJ databases">
        <title>Elizabethkingia anophelis draft genomes.</title>
        <authorList>
            <person name="Nicholson A.C."/>
            <person name="Whitney A.M."/>
            <person name="Humrighouse B.W."/>
            <person name="Villarma A."/>
            <person name="Bell M."/>
            <person name="Mcquiston J."/>
        </authorList>
    </citation>
    <scope>NUCLEOTIDE SEQUENCE</scope>
    <source>
        <strain evidence="1">B4955</strain>
    </source>
</reference>
<dbReference type="InterPro" id="IPR012657">
    <property type="entry name" value="23S_rRNA-intervening_sequence"/>
</dbReference>
<proteinExistence type="predicted"/>
<sequence length="124" mass="14148">MTDIKSHKDLKVWQESMDLVTDIYELVQNFPAEEKYNLTSQIKRSSVSIPSNIAEGAGRKSNLEFIQFLNIASGSLSELEIQLEIAIRLKFITENEELFKKIIFIRIMITNLKKSLGNKPSSSL</sequence>
<evidence type="ECO:0000313" key="2">
    <source>
        <dbReference type="Proteomes" id="UP001189000"/>
    </source>
</evidence>
<dbReference type="NCBIfam" id="TIGR02436">
    <property type="entry name" value="four helix bundle protein"/>
    <property type="match status" value="1"/>
</dbReference>
<dbReference type="InterPro" id="IPR036583">
    <property type="entry name" value="23S_rRNA_IVS_sf"/>
</dbReference>
<organism evidence="1 2">
    <name type="scientific">Elizabethkingia anophelis</name>
    <dbReference type="NCBI Taxonomy" id="1117645"/>
    <lineage>
        <taxon>Bacteria</taxon>
        <taxon>Pseudomonadati</taxon>
        <taxon>Bacteroidota</taxon>
        <taxon>Flavobacteriia</taxon>
        <taxon>Flavobacteriales</taxon>
        <taxon>Weeksellaceae</taxon>
        <taxon>Elizabethkingia</taxon>
    </lineage>
</organism>
<comment type="caution">
    <text evidence="1">The sequence shown here is derived from an EMBL/GenBank/DDBJ whole genome shotgun (WGS) entry which is preliminary data.</text>
</comment>
<evidence type="ECO:0000313" key="1">
    <source>
        <dbReference type="EMBL" id="MDV3663623.1"/>
    </source>
</evidence>